<organism evidence="15 16">
    <name type="scientific">Candidatus Falkowbacteria bacterium RIFOXYA2_FULL_47_19</name>
    <dbReference type="NCBI Taxonomy" id="1797994"/>
    <lineage>
        <taxon>Bacteria</taxon>
        <taxon>Candidatus Falkowiibacteriota</taxon>
    </lineage>
</organism>
<keyword evidence="10" id="KW-0408">Iron</keyword>
<proteinExistence type="predicted"/>
<dbReference type="Pfam" id="PF00175">
    <property type="entry name" value="NAD_binding_1"/>
    <property type="match status" value="1"/>
</dbReference>
<dbReference type="InterPro" id="IPR039261">
    <property type="entry name" value="FNR_nucleotide-bd"/>
</dbReference>
<dbReference type="InterPro" id="IPR017938">
    <property type="entry name" value="Riboflavin_synthase-like_b-brl"/>
</dbReference>
<evidence type="ECO:0000256" key="12">
    <source>
        <dbReference type="ARBA" id="ARBA00023136"/>
    </source>
</evidence>
<dbReference type="Pfam" id="PF08022">
    <property type="entry name" value="FAD_binding_8"/>
    <property type="match status" value="1"/>
</dbReference>
<dbReference type="InterPro" id="IPR013112">
    <property type="entry name" value="FAD-bd_8"/>
</dbReference>
<feature type="domain" description="FAD-binding FR-type" evidence="14">
    <location>
        <begin position="206"/>
        <end position="305"/>
    </location>
</feature>
<feature type="transmembrane region" description="Helical" evidence="13">
    <location>
        <begin position="155"/>
        <end position="174"/>
    </location>
</feature>
<dbReference type="STRING" id="1797994.A2227_06705"/>
<evidence type="ECO:0000259" key="14">
    <source>
        <dbReference type="PROSITE" id="PS51384"/>
    </source>
</evidence>
<feature type="transmembrane region" description="Helical" evidence="13">
    <location>
        <begin position="36"/>
        <end position="57"/>
    </location>
</feature>
<evidence type="ECO:0000256" key="9">
    <source>
        <dbReference type="ARBA" id="ARBA00023002"/>
    </source>
</evidence>
<evidence type="ECO:0000256" key="3">
    <source>
        <dbReference type="ARBA" id="ARBA00022630"/>
    </source>
</evidence>
<reference evidence="15 16" key="1">
    <citation type="journal article" date="2016" name="Nat. Commun.">
        <title>Thousands of microbial genomes shed light on interconnected biogeochemical processes in an aquifer system.</title>
        <authorList>
            <person name="Anantharaman K."/>
            <person name="Brown C.T."/>
            <person name="Hug L.A."/>
            <person name="Sharon I."/>
            <person name="Castelle C.J."/>
            <person name="Probst A.J."/>
            <person name="Thomas B.C."/>
            <person name="Singh A."/>
            <person name="Wilkins M.J."/>
            <person name="Karaoz U."/>
            <person name="Brodie E.L."/>
            <person name="Williams K.H."/>
            <person name="Hubbard S.S."/>
            <person name="Banfield J.F."/>
        </authorList>
    </citation>
    <scope>NUCLEOTIDE SEQUENCE [LARGE SCALE GENOMIC DNA]</scope>
</reference>
<comment type="subcellular location">
    <subcellularLocation>
        <location evidence="2">Membrane</location>
        <topology evidence="2">Multi-pass membrane protein</topology>
    </subcellularLocation>
</comment>
<evidence type="ECO:0000256" key="2">
    <source>
        <dbReference type="ARBA" id="ARBA00004141"/>
    </source>
</evidence>
<dbReference type="Pfam" id="PF01794">
    <property type="entry name" value="Ferric_reduct"/>
    <property type="match status" value="1"/>
</dbReference>
<evidence type="ECO:0000256" key="1">
    <source>
        <dbReference type="ARBA" id="ARBA00001974"/>
    </source>
</evidence>
<dbReference type="Gene3D" id="2.40.30.10">
    <property type="entry name" value="Translation factors"/>
    <property type="match status" value="1"/>
</dbReference>
<gene>
    <name evidence="15" type="ORF">A2227_06705</name>
</gene>
<evidence type="ECO:0000256" key="4">
    <source>
        <dbReference type="ARBA" id="ARBA00022692"/>
    </source>
</evidence>
<feature type="transmembrane region" description="Helical" evidence="13">
    <location>
        <begin position="78"/>
        <end position="97"/>
    </location>
</feature>
<dbReference type="SUPFAM" id="SSF63380">
    <property type="entry name" value="Riboflavin synthase domain-like"/>
    <property type="match status" value="1"/>
</dbReference>
<evidence type="ECO:0000256" key="7">
    <source>
        <dbReference type="ARBA" id="ARBA00022827"/>
    </source>
</evidence>
<dbReference type="SUPFAM" id="SSF52343">
    <property type="entry name" value="Ferredoxin reductase-like, C-terminal NADP-linked domain"/>
    <property type="match status" value="1"/>
</dbReference>
<dbReference type="GO" id="GO:0016491">
    <property type="term" value="F:oxidoreductase activity"/>
    <property type="evidence" value="ECO:0007669"/>
    <property type="project" value="UniProtKB-KW"/>
</dbReference>
<dbReference type="GO" id="GO:0050660">
    <property type="term" value="F:flavin adenine dinucleotide binding"/>
    <property type="evidence" value="ECO:0007669"/>
    <property type="project" value="TreeGrafter"/>
</dbReference>
<evidence type="ECO:0000313" key="15">
    <source>
        <dbReference type="EMBL" id="OGF28160.1"/>
    </source>
</evidence>
<dbReference type="GO" id="GO:0016020">
    <property type="term" value="C:membrane"/>
    <property type="evidence" value="ECO:0007669"/>
    <property type="project" value="UniProtKB-SubCell"/>
</dbReference>
<dbReference type="CDD" id="cd06198">
    <property type="entry name" value="FNR_like_3"/>
    <property type="match status" value="1"/>
</dbReference>
<dbReference type="AlphaFoldDB" id="A0A1F5SN96"/>
<keyword evidence="3" id="KW-0285">Flavoprotein</keyword>
<dbReference type="InterPro" id="IPR001433">
    <property type="entry name" value="OxRdtase_FAD/NAD-bd"/>
</dbReference>
<keyword evidence="4 13" id="KW-0812">Transmembrane</keyword>
<feature type="transmembrane region" description="Helical" evidence="13">
    <location>
        <begin position="124"/>
        <end position="143"/>
    </location>
</feature>
<evidence type="ECO:0000256" key="6">
    <source>
        <dbReference type="ARBA" id="ARBA00022723"/>
    </source>
</evidence>
<dbReference type="Proteomes" id="UP000178367">
    <property type="component" value="Unassembled WGS sequence"/>
</dbReference>
<dbReference type="InterPro" id="IPR050415">
    <property type="entry name" value="MRET"/>
</dbReference>
<dbReference type="PANTHER" id="PTHR47354:SF8">
    <property type="entry name" value="1,2-PHENYLACETYL-COA EPOXIDASE, SUBUNIT E"/>
    <property type="match status" value="1"/>
</dbReference>
<dbReference type="GO" id="GO:0046872">
    <property type="term" value="F:metal ion binding"/>
    <property type="evidence" value="ECO:0007669"/>
    <property type="project" value="UniProtKB-KW"/>
</dbReference>
<accession>A0A1F5SN96</accession>
<dbReference type="Gene3D" id="3.40.50.80">
    <property type="entry name" value="Nucleotide-binding domain of ferredoxin-NADP reductase (FNR) module"/>
    <property type="match status" value="1"/>
</dbReference>
<keyword evidence="5" id="KW-0001">2Fe-2S</keyword>
<feature type="transmembrane region" description="Helical" evidence="13">
    <location>
        <begin position="180"/>
        <end position="200"/>
    </location>
</feature>
<feature type="transmembrane region" description="Helical" evidence="13">
    <location>
        <begin position="7"/>
        <end position="24"/>
    </location>
</feature>
<dbReference type="GO" id="GO:0051537">
    <property type="term" value="F:2 iron, 2 sulfur cluster binding"/>
    <property type="evidence" value="ECO:0007669"/>
    <property type="project" value="UniProtKB-KW"/>
</dbReference>
<dbReference type="PROSITE" id="PS51384">
    <property type="entry name" value="FAD_FR"/>
    <property type="match status" value="1"/>
</dbReference>
<keyword evidence="11" id="KW-0411">Iron-sulfur</keyword>
<keyword evidence="7" id="KW-0274">FAD</keyword>
<dbReference type="InterPro" id="IPR013130">
    <property type="entry name" value="Fe3_Rdtase_TM_dom"/>
</dbReference>
<sequence>MGKFFGISSIIALTAVPVILWLRIEPLALRFGGPDLFLISLGRLAALTGIVLFSLNLMLSARSRVSERIFGGLPRVYAVHRTVGALAFILLLFHPLLLVSRALEISLAAAAGFLLPEGYLAKDLGIYALSLMIILLILTFFVSVRYETWKNSHRFMGLAFFLGALHAFMIPSDISRDTTLRYYILFVVSLGGASFVYRTVFGFWTDRKFEYEVIGKKTLLDNIIEFTLKARKRAMEYRPGQFVFASFKVRGLPRQSHPFSISSDKSGNEFKLTIKNLGDYTGRLHEVKTGDLVTIEGPFGRFGYENLRNKKQVWIGAGIGVTPFIGMIEKLAKDPDKDYKVDFYYCTRNAKEQEIIGNLVGRAEKTGGFSFIPHYSDEYGRINAGFISSRTKDAKERDFLVCGPPALMRSLRSQLNGIGITNGRIHMEEFNLN</sequence>
<keyword evidence="6" id="KW-0479">Metal-binding</keyword>
<keyword evidence="8 13" id="KW-1133">Transmembrane helix</keyword>
<evidence type="ECO:0000313" key="16">
    <source>
        <dbReference type="Proteomes" id="UP000178367"/>
    </source>
</evidence>
<evidence type="ECO:0000256" key="8">
    <source>
        <dbReference type="ARBA" id="ARBA00022989"/>
    </source>
</evidence>
<comment type="caution">
    <text evidence="15">The sequence shown here is derived from an EMBL/GenBank/DDBJ whole genome shotgun (WGS) entry which is preliminary data.</text>
</comment>
<evidence type="ECO:0000256" key="11">
    <source>
        <dbReference type="ARBA" id="ARBA00023014"/>
    </source>
</evidence>
<dbReference type="EMBL" id="MFGB01000002">
    <property type="protein sequence ID" value="OGF28160.1"/>
    <property type="molecule type" value="Genomic_DNA"/>
</dbReference>
<evidence type="ECO:0000256" key="13">
    <source>
        <dbReference type="SAM" id="Phobius"/>
    </source>
</evidence>
<keyword evidence="9" id="KW-0560">Oxidoreductase</keyword>
<evidence type="ECO:0000256" key="5">
    <source>
        <dbReference type="ARBA" id="ARBA00022714"/>
    </source>
</evidence>
<name>A0A1F5SN96_9BACT</name>
<keyword evidence="12 13" id="KW-0472">Membrane</keyword>
<dbReference type="PRINTS" id="PR00410">
    <property type="entry name" value="PHEHYDRXLASE"/>
</dbReference>
<comment type="cofactor">
    <cofactor evidence="1">
        <name>FAD</name>
        <dbReference type="ChEBI" id="CHEBI:57692"/>
    </cofactor>
</comment>
<dbReference type="PANTHER" id="PTHR47354">
    <property type="entry name" value="NADH OXIDOREDUCTASE HCR"/>
    <property type="match status" value="1"/>
</dbReference>
<evidence type="ECO:0000256" key="10">
    <source>
        <dbReference type="ARBA" id="ARBA00023004"/>
    </source>
</evidence>
<dbReference type="InterPro" id="IPR017927">
    <property type="entry name" value="FAD-bd_FR_type"/>
</dbReference>
<protein>
    <recommendedName>
        <fullName evidence="14">FAD-binding FR-type domain-containing protein</fullName>
    </recommendedName>
</protein>